<dbReference type="SUPFAM" id="SSF53244">
    <property type="entry name" value="MurD-like peptide ligases, peptide-binding domain"/>
    <property type="match status" value="1"/>
</dbReference>
<accession>A0A6J7CX90</accession>
<dbReference type="AlphaFoldDB" id="A0A6J7CX90"/>
<dbReference type="GO" id="GO:0005737">
    <property type="term" value="C:cytoplasm"/>
    <property type="evidence" value="ECO:0007669"/>
    <property type="project" value="InterPro"/>
</dbReference>
<dbReference type="PANTHER" id="PTHR23135">
    <property type="entry name" value="MUR LIGASE FAMILY MEMBER"/>
    <property type="match status" value="1"/>
</dbReference>
<feature type="domain" description="Mur ligase C-terminal" evidence="3">
    <location>
        <begin position="315"/>
        <end position="444"/>
    </location>
</feature>
<evidence type="ECO:0000259" key="3">
    <source>
        <dbReference type="Pfam" id="PF02875"/>
    </source>
</evidence>
<dbReference type="Pfam" id="PF01225">
    <property type="entry name" value="Mur_ligase"/>
    <property type="match status" value="1"/>
</dbReference>
<dbReference type="Gene3D" id="3.90.190.20">
    <property type="entry name" value="Mur ligase, C-terminal domain"/>
    <property type="match status" value="1"/>
</dbReference>
<dbReference type="GO" id="GO:0016881">
    <property type="term" value="F:acid-amino acid ligase activity"/>
    <property type="evidence" value="ECO:0007669"/>
    <property type="project" value="InterPro"/>
</dbReference>
<proteinExistence type="inferred from homology"/>
<evidence type="ECO:0000313" key="5">
    <source>
        <dbReference type="EMBL" id="CAB4862210.1"/>
    </source>
</evidence>
<dbReference type="InterPro" id="IPR036615">
    <property type="entry name" value="Mur_ligase_C_dom_sf"/>
</dbReference>
<dbReference type="InterPro" id="IPR004101">
    <property type="entry name" value="Mur_ligase_C"/>
</dbReference>
<dbReference type="Pfam" id="PF02875">
    <property type="entry name" value="Mur_ligase_C"/>
    <property type="match status" value="1"/>
</dbReference>
<dbReference type="SUPFAM" id="SSF53623">
    <property type="entry name" value="MurD-like peptide ligases, catalytic domain"/>
    <property type="match status" value="1"/>
</dbReference>
<gene>
    <name evidence="5" type="ORF">UFOPK3381_00320</name>
</gene>
<dbReference type="GO" id="GO:0051301">
    <property type="term" value="P:cell division"/>
    <property type="evidence" value="ECO:0007669"/>
    <property type="project" value="InterPro"/>
</dbReference>
<dbReference type="SUPFAM" id="SSF63418">
    <property type="entry name" value="MurE/MurF N-terminal domain"/>
    <property type="match status" value="1"/>
</dbReference>
<dbReference type="NCBIfam" id="NF001126">
    <property type="entry name" value="PRK00139.1-4"/>
    <property type="match status" value="1"/>
</dbReference>
<dbReference type="InterPro" id="IPR013221">
    <property type="entry name" value="Mur_ligase_cen"/>
</dbReference>
<dbReference type="EMBL" id="CAFBLN010000007">
    <property type="protein sequence ID" value="CAB4862210.1"/>
    <property type="molecule type" value="Genomic_DNA"/>
</dbReference>
<dbReference type="InterPro" id="IPR035911">
    <property type="entry name" value="MurE/MurF_N"/>
</dbReference>
<reference evidence="5" key="1">
    <citation type="submission" date="2020-05" db="EMBL/GenBank/DDBJ databases">
        <authorList>
            <person name="Chiriac C."/>
            <person name="Salcher M."/>
            <person name="Ghai R."/>
            <person name="Kavagutti S V."/>
        </authorList>
    </citation>
    <scope>NUCLEOTIDE SEQUENCE</scope>
</reference>
<evidence type="ECO:0000259" key="2">
    <source>
        <dbReference type="Pfam" id="PF01225"/>
    </source>
</evidence>
<name>A0A6J7CX90_9ZZZZ</name>
<evidence type="ECO:0000256" key="1">
    <source>
        <dbReference type="ARBA" id="ARBA00005898"/>
    </source>
</evidence>
<dbReference type="InterPro" id="IPR036565">
    <property type="entry name" value="Mur-like_cat_sf"/>
</dbReference>
<dbReference type="NCBIfam" id="TIGR01085">
    <property type="entry name" value="murE"/>
    <property type="match status" value="1"/>
</dbReference>
<comment type="similarity">
    <text evidence="1">Belongs to the MurCDEF family. MurE subfamily.</text>
</comment>
<evidence type="ECO:0000259" key="4">
    <source>
        <dbReference type="Pfam" id="PF08245"/>
    </source>
</evidence>
<sequence>MRLGDLFPTWSLELEQSEILVSRIEIDSRHCESGVVFFALPGTHDDGSRFVEDALNRGADFVVGVEGQVVSGERIVSLPRGQIWEALAEASYRIVGDPQRELQLVGVTGTNGKTSVVTFVTSLLRHLERDAASIGTLTNVRTTPAAPELARTLRAYLSEWNPAPVRPVVSLEVSSHALVQHRVDSLRFDVGIFTNLSRDHLDYHGTMENYLDAKAQLFQDGRSRHAIVWDAGEWSSKIVATADCPVTTVDHRSVSNLDAQVGSLRFSWRQLDVVAPLTGAYNAINLVLAMEACVQLGEDPARVAVAASHVEPVPGRCEVVAVDPSGVLPIVVVDYAHTPDGLATTLGNLREIHDGRIITVFGCGGDRDSGKRSLMGEIASRLSDVVFVTNDNPRTEDPNEIARQIKTGMKSDLEVYTVLDRREAIRDALALAAPGDLVLIAGKGHEKTQFIGTTVLDFDDVQIANELLKEKLC</sequence>
<protein>
    <submittedName>
        <fullName evidence="5">Unannotated protein</fullName>
    </submittedName>
</protein>
<organism evidence="5">
    <name type="scientific">freshwater metagenome</name>
    <dbReference type="NCBI Taxonomy" id="449393"/>
    <lineage>
        <taxon>unclassified sequences</taxon>
        <taxon>metagenomes</taxon>
        <taxon>ecological metagenomes</taxon>
    </lineage>
</organism>
<feature type="domain" description="Mur ligase central" evidence="4">
    <location>
        <begin position="107"/>
        <end position="292"/>
    </location>
</feature>
<dbReference type="InterPro" id="IPR000713">
    <property type="entry name" value="Mur_ligase_N"/>
</dbReference>
<feature type="domain" description="Mur ligase N-terminal catalytic" evidence="2">
    <location>
        <begin position="22"/>
        <end position="70"/>
    </location>
</feature>
<dbReference type="Pfam" id="PF08245">
    <property type="entry name" value="Mur_ligase_M"/>
    <property type="match status" value="1"/>
</dbReference>
<dbReference type="GO" id="GO:0008360">
    <property type="term" value="P:regulation of cell shape"/>
    <property type="evidence" value="ECO:0007669"/>
    <property type="project" value="InterPro"/>
</dbReference>
<dbReference type="PANTHER" id="PTHR23135:SF4">
    <property type="entry name" value="UDP-N-ACETYLMURAMOYL-L-ALANYL-D-GLUTAMATE--2,6-DIAMINOPIMELATE LIGASE MURE HOMOLOG, CHLOROPLASTIC"/>
    <property type="match status" value="1"/>
</dbReference>
<dbReference type="Gene3D" id="3.40.1190.10">
    <property type="entry name" value="Mur-like, catalytic domain"/>
    <property type="match status" value="1"/>
</dbReference>
<dbReference type="HAMAP" id="MF_00208">
    <property type="entry name" value="MurE"/>
    <property type="match status" value="1"/>
</dbReference>
<dbReference type="Gene3D" id="3.40.1390.10">
    <property type="entry name" value="MurE/MurF, N-terminal domain"/>
    <property type="match status" value="1"/>
</dbReference>
<dbReference type="GO" id="GO:0005524">
    <property type="term" value="F:ATP binding"/>
    <property type="evidence" value="ECO:0007669"/>
    <property type="project" value="InterPro"/>
</dbReference>
<dbReference type="InterPro" id="IPR005761">
    <property type="entry name" value="UDP-N-AcMur-Glu-dNH2Pim_ligase"/>
</dbReference>